<name>A0AAW1DMQ7_9HEMI</name>
<proteinExistence type="predicted"/>
<keyword evidence="2" id="KW-0472">Membrane</keyword>
<feature type="compositionally biased region" description="Acidic residues" evidence="1">
    <location>
        <begin position="66"/>
        <end position="77"/>
    </location>
</feature>
<sequence>MIHRTSSSRRRRASRSAATSPHRPAGSRRPSVAVTSGPNETGRQRRASIAVPEDTSPTEFVTVTAAEDEDPESEPEVEVYNRSPRGSLVPEHNRSPRGSLTPDAFNRSPRNSLVPEYNRSPRNSIIPDTRGSRNNLLPEVPHNYSRSPRSSLCPDVELFSSRSRTSLVPEDFNRSPRNSLVPGEYNRSARNSLVPDVSPSRSARNSLVPDASISRSPRGSIAPDPGRSPRGSIALEPNRSPRGSLVPETNRSPRGSLVPDPSNRSPRGSITSDTSFNRSPRNSLPLQESPSGRSPRGSIGSASLHEPTKSPRGSIDISATIGRSGLNRSPSPYRSHRGQNSTTPMPENSGSRRASSSVSQLCPLEGVKAILIGPAYVSSQVALARKDSLARPVSGDERRHLCEHTKLNSESGGLAAYGSVVYQLNHANMEATGVCDFLLRGVGIIYRTGKCESQSLLSFSICYLLFNIVLGILCNRLRSHTRTNGHTI</sequence>
<feature type="compositionally biased region" description="Polar residues" evidence="1">
    <location>
        <begin position="262"/>
        <end position="288"/>
    </location>
</feature>
<comment type="caution">
    <text evidence="3">The sequence shown here is derived from an EMBL/GenBank/DDBJ whole genome shotgun (WGS) entry which is preliminary data.</text>
</comment>
<keyword evidence="2" id="KW-0812">Transmembrane</keyword>
<evidence type="ECO:0000256" key="2">
    <source>
        <dbReference type="SAM" id="Phobius"/>
    </source>
</evidence>
<evidence type="ECO:0000256" key="1">
    <source>
        <dbReference type="SAM" id="MobiDB-lite"/>
    </source>
</evidence>
<dbReference type="AlphaFoldDB" id="A0AAW1DMQ7"/>
<feature type="region of interest" description="Disordered" evidence="1">
    <location>
        <begin position="168"/>
        <end position="357"/>
    </location>
</feature>
<feature type="compositionally biased region" description="Polar residues" evidence="1">
    <location>
        <begin position="326"/>
        <end position="348"/>
    </location>
</feature>
<accession>A0AAW1DMQ7</accession>
<protein>
    <submittedName>
        <fullName evidence="3">Uncharacterized protein</fullName>
    </submittedName>
</protein>
<feature type="compositionally biased region" description="Low complexity" evidence="1">
    <location>
        <begin position="15"/>
        <end position="24"/>
    </location>
</feature>
<dbReference type="Proteomes" id="UP001461498">
    <property type="component" value="Unassembled WGS sequence"/>
</dbReference>
<dbReference type="EMBL" id="JAPXFL010000001">
    <property type="protein sequence ID" value="KAK9511604.1"/>
    <property type="molecule type" value="Genomic_DNA"/>
</dbReference>
<keyword evidence="4" id="KW-1185">Reference proteome</keyword>
<gene>
    <name evidence="3" type="ORF">O3M35_000228</name>
</gene>
<keyword evidence="2" id="KW-1133">Transmembrane helix</keyword>
<feature type="region of interest" description="Disordered" evidence="1">
    <location>
        <begin position="1"/>
        <end position="154"/>
    </location>
</feature>
<evidence type="ECO:0000313" key="4">
    <source>
        <dbReference type="Proteomes" id="UP001461498"/>
    </source>
</evidence>
<feature type="compositionally biased region" description="Basic residues" evidence="1">
    <location>
        <begin position="1"/>
        <end position="14"/>
    </location>
</feature>
<reference evidence="3 4" key="1">
    <citation type="submission" date="2022-12" db="EMBL/GenBank/DDBJ databases">
        <title>Chromosome-level genome assembly of true bugs.</title>
        <authorList>
            <person name="Ma L."/>
            <person name="Li H."/>
        </authorList>
    </citation>
    <scope>NUCLEOTIDE SEQUENCE [LARGE SCALE GENOMIC DNA]</scope>
    <source>
        <strain evidence="3">Lab_2022b</strain>
    </source>
</reference>
<feature type="compositionally biased region" description="Low complexity" evidence="1">
    <location>
        <begin position="289"/>
        <end position="303"/>
    </location>
</feature>
<evidence type="ECO:0000313" key="3">
    <source>
        <dbReference type="EMBL" id="KAK9511604.1"/>
    </source>
</evidence>
<feature type="transmembrane region" description="Helical" evidence="2">
    <location>
        <begin position="456"/>
        <end position="474"/>
    </location>
</feature>
<organism evidence="3 4">
    <name type="scientific">Rhynocoris fuscipes</name>
    <dbReference type="NCBI Taxonomy" id="488301"/>
    <lineage>
        <taxon>Eukaryota</taxon>
        <taxon>Metazoa</taxon>
        <taxon>Ecdysozoa</taxon>
        <taxon>Arthropoda</taxon>
        <taxon>Hexapoda</taxon>
        <taxon>Insecta</taxon>
        <taxon>Pterygota</taxon>
        <taxon>Neoptera</taxon>
        <taxon>Paraneoptera</taxon>
        <taxon>Hemiptera</taxon>
        <taxon>Heteroptera</taxon>
        <taxon>Panheteroptera</taxon>
        <taxon>Cimicomorpha</taxon>
        <taxon>Reduviidae</taxon>
        <taxon>Harpactorinae</taxon>
        <taxon>Harpactorini</taxon>
        <taxon>Rhynocoris</taxon>
    </lineage>
</organism>